<accession>A0ACC1B5W9</accession>
<comment type="caution">
    <text evidence="1">The sequence shown here is derived from an EMBL/GenBank/DDBJ whole genome shotgun (WGS) entry which is preliminary data.</text>
</comment>
<sequence>MVMNVNVVKQDNIYALLLSLCWFGSTHFEIENLYATFYMLNDNFHISESSLLYTFMLVF</sequence>
<dbReference type="EMBL" id="CM047902">
    <property type="protein sequence ID" value="KAJ0094365.1"/>
    <property type="molecule type" value="Genomic_DNA"/>
</dbReference>
<keyword evidence="2" id="KW-1185">Reference proteome</keyword>
<evidence type="ECO:0000313" key="2">
    <source>
        <dbReference type="Proteomes" id="UP001164250"/>
    </source>
</evidence>
<proteinExistence type="predicted"/>
<evidence type="ECO:0000313" key="1">
    <source>
        <dbReference type="EMBL" id="KAJ0094365.1"/>
    </source>
</evidence>
<dbReference type="Proteomes" id="UP001164250">
    <property type="component" value="Chromosome 6"/>
</dbReference>
<gene>
    <name evidence="1" type="ORF">Patl1_14993</name>
</gene>
<protein>
    <submittedName>
        <fullName evidence="1">Uncharacterized protein</fullName>
    </submittedName>
</protein>
<reference evidence="2" key="1">
    <citation type="journal article" date="2023" name="G3 (Bethesda)">
        <title>Genome assembly and association tests identify interacting loci associated with vigor, precocity, and sex in interspecific pistachio rootstocks.</title>
        <authorList>
            <person name="Palmer W."/>
            <person name="Jacygrad E."/>
            <person name="Sagayaradj S."/>
            <person name="Cavanaugh K."/>
            <person name="Han R."/>
            <person name="Bertier L."/>
            <person name="Beede B."/>
            <person name="Kafkas S."/>
            <person name="Golino D."/>
            <person name="Preece J."/>
            <person name="Michelmore R."/>
        </authorList>
    </citation>
    <scope>NUCLEOTIDE SEQUENCE [LARGE SCALE GENOMIC DNA]</scope>
</reference>
<organism evidence="1 2">
    <name type="scientific">Pistacia atlantica</name>
    <dbReference type="NCBI Taxonomy" id="434234"/>
    <lineage>
        <taxon>Eukaryota</taxon>
        <taxon>Viridiplantae</taxon>
        <taxon>Streptophyta</taxon>
        <taxon>Embryophyta</taxon>
        <taxon>Tracheophyta</taxon>
        <taxon>Spermatophyta</taxon>
        <taxon>Magnoliopsida</taxon>
        <taxon>eudicotyledons</taxon>
        <taxon>Gunneridae</taxon>
        <taxon>Pentapetalae</taxon>
        <taxon>rosids</taxon>
        <taxon>malvids</taxon>
        <taxon>Sapindales</taxon>
        <taxon>Anacardiaceae</taxon>
        <taxon>Pistacia</taxon>
    </lineage>
</organism>
<name>A0ACC1B5W9_9ROSI</name>